<dbReference type="OrthoDB" id="9784166at2"/>
<comment type="caution">
    <text evidence="2">The sequence shown here is derived from an EMBL/GenBank/DDBJ whole genome shotgun (WGS) entry which is preliminary data.</text>
</comment>
<dbReference type="InterPro" id="IPR043129">
    <property type="entry name" value="ATPase_NBD"/>
</dbReference>
<evidence type="ECO:0000313" key="2">
    <source>
        <dbReference type="EMBL" id="TKB99016.1"/>
    </source>
</evidence>
<dbReference type="InterPro" id="IPR000905">
    <property type="entry name" value="Gcp-like_dom"/>
</dbReference>
<reference evidence="2 3" key="1">
    <citation type="submission" date="2019-04" db="EMBL/GenBank/DDBJ databases">
        <title>Pedobacter sp. AR-3-17 sp. nov., isolated from Arctic soil.</title>
        <authorList>
            <person name="Dahal R.H."/>
            <person name="Kim D.-U."/>
        </authorList>
    </citation>
    <scope>NUCLEOTIDE SEQUENCE [LARGE SCALE GENOMIC DNA]</scope>
    <source>
        <strain evidence="2 3">AR-3-17</strain>
    </source>
</reference>
<keyword evidence="3" id="KW-1185">Reference proteome</keyword>
<dbReference type="AlphaFoldDB" id="A0A4U1C3V5"/>
<dbReference type="Proteomes" id="UP000308181">
    <property type="component" value="Unassembled WGS sequence"/>
</dbReference>
<dbReference type="EMBL" id="SWBP01000002">
    <property type="protein sequence ID" value="TKB99016.1"/>
    <property type="molecule type" value="Genomic_DNA"/>
</dbReference>
<dbReference type="Pfam" id="PF00814">
    <property type="entry name" value="TsaD"/>
    <property type="match status" value="1"/>
</dbReference>
<protein>
    <submittedName>
        <fullName evidence="2">tRNA (Adenosine(37)-N6)-threonylcarbamoyltransferase complex dimerization subunit type 1 TsaB</fullName>
    </submittedName>
</protein>
<name>A0A4U1C3V5_9SPHI</name>
<dbReference type="GO" id="GO:0002949">
    <property type="term" value="P:tRNA threonylcarbamoyladenosine modification"/>
    <property type="evidence" value="ECO:0007669"/>
    <property type="project" value="InterPro"/>
</dbReference>
<accession>A0A4U1C3V5</accession>
<feature type="domain" description="Gcp-like" evidence="1">
    <location>
        <begin position="36"/>
        <end position="136"/>
    </location>
</feature>
<evidence type="ECO:0000313" key="3">
    <source>
        <dbReference type="Proteomes" id="UP000308181"/>
    </source>
</evidence>
<proteinExistence type="predicted"/>
<sequence>MALILQIETATQTCSVALAEDGKLLQLVEKTERNIHAAVITLFIEELMLKAGKKFSDLDAVAVSMGPGSYTGLRIGVSTAKGICYALDIPLIAVNTLEAMSSGFLNHCFSVNQQTLFCPMIDAKRMEVYCAVFNHQNLSVSATEAKIIEDQAFADLFDQHLIYFFGDGAAKCADILGANLNARVMDDFENSAAHLTQLAYDKYLENSFEDVAYFEPYYLKDFIVGKKKEA</sequence>
<dbReference type="GO" id="GO:0005829">
    <property type="term" value="C:cytosol"/>
    <property type="evidence" value="ECO:0007669"/>
    <property type="project" value="TreeGrafter"/>
</dbReference>
<dbReference type="InterPro" id="IPR022496">
    <property type="entry name" value="T6A_TsaB"/>
</dbReference>
<keyword evidence="2" id="KW-0808">Transferase</keyword>
<dbReference type="PANTHER" id="PTHR11735:SF11">
    <property type="entry name" value="TRNA THREONYLCARBAMOYLADENOSINE BIOSYNTHESIS PROTEIN TSAB"/>
    <property type="match status" value="1"/>
</dbReference>
<dbReference type="Gene3D" id="3.30.420.40">
    <property type="match status" value="2"/>
</dbReference>
<dbReference type="NCBIfam" id="TIGR03725">
    <property type="entry name" value="T6A_YeaZ"/>
    <property type="match status" value="1"/>
</dbReference>
<gene>
    <name evidence="2" type="primary">tsaB</name>
    <name evidence="2" type="ORF">FA046_07845</name>
</gene>
<dbReference type="PANTHER" id="PTHR11735">
    <property type="entry name" value="TRNA N6-ADENOSINE THREONYLCARBAMOYLTRANSFERASE"/>
    <property type="match status" value="1"/>
</dbReference>
<organism evidence="2 3">
    <name type="scientific">Pedobacter cryophilus</name>
    <dbReference type="NCBI Taxonomy" id="2571271"/>
    <lineage>
        <taxon>Bacteria</taxon>
        <taxon>Pseudomonadati</taxon>
        <taxon>Bacteroidota</taxon>
        <taxon>Sphingobacteriia</taxon>
        <taxon>Sphingobacteriales</taxon>
        <taxon>Sphingobacteriaceae</taxon>
        <taxon>Pedobacter</taxon>
    </lineage>
</organism>
<dbReference type="CDD" id="cd24032">
    <property type="entry name" value="ASKHA_NBD_TsaB"/>
    <property type="match status" value="1"/>
</dbReference>
<dbReference type="RefSeq" id="WP_136825827.1">
    <property type="nucleotide sequence ID" value="NZ_SWBP01000002.1"/>
</dbReference>
<evidence type="ECO:0000259" key="1">
    <source>
        <dbReference type="Pfam" id="PF00814"/>
    </source>
</evidence>
<dbReference type="GO" id="GO:0016740">
    <property type="term" value="F:transferase activity"/>
    <property type="evidence" value="ECO:0007669"/>
    <property type="project" value="UniProtKB-KW"/>
</dbReference>
<dbReference type="SUPFAM" id="SSF53067">
    <property type="entry name" value="Actin-like ATPase domain"/>
    <property type="match status" value="2"/>
</dbReference>